<dbReference type="EMBL" id="QRAN01000016">
    <property type="protein sequence ID" value="RLQ21061.1"/>
    <property type="molecule type" value="Genomic_DNA"/>
</dbReference>
<gene>
    <name evidence="1" type="primary">ubiT</name>
    <name evidence="3" type="ORF">DWB85_14280</name>
</gene>
<reference evidence="3 4" key="1">
    <citation type="submission" date="2018-07" db="EMBL/GenBank/DDBJ databases">
        <title>Halioglobus sp. genome submission.</title>
        <authorList>
            <person name="Ye M.-Q."/>
            <person name="Du Z.-J."/>
        </authorList>
    </citation>
    <scope>NUCLEOTIDE SEQUENCE [LARGE SCALE GENOMIC DNA]</scope>
    <source>
        <strain evidence="3 4">U0301</strain>
    </source>
</reference>
<dbReference type="GO" id="GO:0006744">
    <property type="term" value="P:ubiquinone biosynthetic process"/>
    <property type="evidence" value="ECO:0007669"/>
    <property type="project" value="UniProtKB-UniRule"/>
</dbReference>
<dbReference type="HAMAP" id="MF_02231">
    <property type="entry name" value="UbiT"/>
    <property type="match status" value="1"/>
</dbReference>
<name>A0A3L7DYI6_9GAMM</name>
<feature type="domain" description="SCP2" evidence="2">
    <location>
        <begin position="40"/>
        <end position="136"/>
    </location>
</feature>
<dbReference type="Proteomes" id="UP000265509">
    <property type="component" value="Unassembled WGS sequence"/>
</dbReference>
<dbReference type="Pfam" id="PF02036">
    <property type="entry name" value="SCP2"/>
    <property type="match status" value="1"/>
</dbReference>
<organism evidence="3 4">
    <name type="scientific">Seongchinamella sediminis</name>
    <dbReference type="NCBI Taxonomy" id="2283635"/>
    <lineage>
        <taxon>Bacteria</taxon>
        <taxon>Pseudomonadati</taxon>
        <taxon>Pseudomonadota</taxon>
        <taxon>Gammaproteobacteria</taxon>
        <taxon>Cellvibrionales</taxon>
        <taxon>Halieaceae</taxon>
        <taxon>Seongchinamella</taxon>
    </lineage>
</organism>
<accession>A0A3L7DYI6</accession>
<comment type="pathway">
    <text evidence="1">Cofactor biosynthesis; ubiquinone biosynthesis.</text>
</comment>
<comment type="similarity">
    <text evidence="1">Belongs to the UbiT family.</text>
</comment>
<dbReference type="UniPathway" id="UPA00232"/>
<dbReference type="SUPFAM" id="SSF55718">
    <property type="entry name" value="SCP-like"/>
    <property type="match status" value="1"/>
</dbReference>
<keyword evidence="4" id="KW-1185">Reference proteome</keyword>
<dbReference type="OrthoDB" id="5292463at2"/>
<comment type="function">
    <text evidence="1">Required for O(2)-independent ubiquinone (coenzyme Q) biosynthesis. Likely functions as an accessory factor.</text>
</comment>
<dbReference type="RefSeq" id="WP_117955952.1">
    <property type="nucleotide sequence ID" value="NZ_QRAN01000016.1"/>
</dbReference>
<comment type="caution">
    <text evidence="3">The sequence shown here is derived from an EMBL/GenBank/DDBJ whole genome shotgun (WGS) entry which is preliminary data.</text>
</comment>
<evidence type="ECO:0000256" key="1">
    <source>
        <dbReference type="HAMAP-Rule" id="MF_02231"/>
    </source>
</evidence>
<dbReference type="AlphaFoldDB" id="A0A3L7DYI6"/>
<evidence type="ECO:0000313" key="3">
    <source>
        <dbReference type="EMBL" id="RLQ21061.1"/>
    </source>
</evidence>
<proteinExistence type="inferred from homology"/>
<evidence type="ECO:0000313" key="4">
    <source>
        <dbReference type="Proteomes" id="UP000265509"/>
    </source>
</evidence>
<dbReference type="InterPro" id="IPR003033">
    <property type="entry name" value="SCP2_sterol-bd_dom"/>
</dbReference>
<evidence type="ECO:0000259" key="2">
    <source>
        <dbReference type="Pfam" id="PF02036"/>
    </source>
</evidence>
<sequence>MKTIPLRLASLPLVRHLPWRMPLQVLPRPLQLLAAEQLANQLLREQIESDDLDFLQGRIMRIRIKDLGYDWGITKLGPQLVFVQGSDCAEGCISGDSREFLLLASRREDADTLFFQRRLVIEGDTELGLQVKNLVDSIDLDEFPWMFNQAIGVGADFAEAFS</sequence>
<protein>
    <recommendedName>
        <fullName evidence="1">Ubiquinone biosynthesis accessory factor UbiT</fullName>
    </recommendedName>
</protein>
<dbReference type="InterPro" id="IPR016830">
    <property type="entry name" value="UbiT"/>
</dbReference>
<dbReference type="InterPro" id="IPR036527">
    <property type="entry name" value="SCP2_sterol-bd_dom_sf"/>
</dbReference>
<keyword evidence="1" id="KW-0831">Ubiquinone biosynthesis</keyword>